<accession>A0ABN8N5T7</accession>
<organism evidence="9 10">
    <name type="scientific">Porites lobata</name>
    <dbReference type="NCBI Taxonomy" id="104759"/>
    <lineage>
        <taxon>Eukaryota</taxon>
        <taxon>Metazoa</taxon>
        <taxon>Cnidaria</taxon>
        <taxon>Anthozoa</taxon>
        <taxon>Hexacorallia</taxon>
        <taxon>Scleractinia</taxon>
        <taxon>Fungiina</taxon>
        <taxon>Poritidae</taxon>
        <taxon>Porites</taxon>
    </lineage>
</organism>
<keyword evidence="3" id="KW-0963">Cytoplasm</keyword>
<evidence type="ECO:0000256" key="6">
    <source>
        <dbReference type="SAM" id="MobiDB-lite"/>
    </source>
</evidence>
<evidence type="ECO:0000256" key="3">
    <source>
        <dbReference type="ARBA" id="ARBA00022490"/>
    </source>
</evidence>
<comment type="caution">
    <text evidence="9">The sequence shown here is derived from an EMBL/GenBank/DDBJ whole genome shotgun (WGS) entry which is preliminary data.</text>
</comment>
<feature type="domain" description="NAA35-like N-terminal" evidence="7">
    <location>
        <begin position="74"/>
        <end position="166"/>
    </location>
</feature>
<feature type="region of interest" description="Disordered" evidence="6">
    <location>
        <begin position="1"/>
        <end position="25"/>
    </location>
</feature>
<dbReference type="InterPro" id="IPR057982">
    <property type="entry name" value="TPR_NAA35"/>
</dbReference>
<reference evidence="9 10" key="1">
    <citation type="submission" date="2022-05" db="EMBL/GenBank/DDBJ databases">
        <authorList>
            <consortium name="Genoscope - CEA"/>
            <person name="William W."/>
        </authorList>
    </citation>
    <scope>NUCLEOTIDE SEQUENCE [LARGE SCALE GENOMIC DNA]</scope>
</reference>
<evidence type="ECO:0000256" key="2">
    <source>
        <dbReference type="ARBA" id="ARBA00006289"/>
    </source>
</evidence>
<evidence type="ECO:0000256" key="1">
    <source>
        <dbReference type="ARBA" id="ARBA00004496"/>
    </source>
</evidence>
<dbReference type="PANTHER" id="PTHR21373">
    <property type="entry name" value="GLUCOSE REPRESSIBLE PROTEIN MAK10"/>
    <property type="match status" value="1"/>
</dbReference>
<comment type="similarity">
    <text evidence="2">Belongs to the MAK10 family.</text>
</comment>
<feature type="region of interest" description="Disordered" evidence="6">
    <location>
        <begin position="576"/>
        <end position="595"/>
    </location>
</feature>
<feature type="compositionally biased region" description="Basic residues" evidence="6">
    <location>
        <begin position="582"/>
        <end position="593"/>
    </location>
</feature>
<dbReference type="InterPro" id="IPR057983">
    <property type="entry name" value="NAA35-like_N"/>
</dbReference>
<evidence type="ECO:0000259" key="7">
    <source>
        <dbReference type="Pfam" id="PF04112"/>
    </source>
</evidence>
<feature type="domain" description="NAA35-like N-terminal" evidence="7">
    <location>
        <begin position="173"/>
        <end position="217"/>
    </location>
</feature>
<protein>
    <recommendedName>
        <fullName evidence="4">Protein MAK10 homolog</fullName>
    </recommendedName>
</protein>
<dbReference type="InterPro" id="IPR007244">
    <property type="entry name" value="Naa35_N"/>
</dbReference>
<comment type="subcellular location">
    <subcellularLocation>
        <location evidence="1">Cytoplasm</location>
    </subcellularLocation>
</comment>
<gene>
    <name evidence="9" type="ORF">PLOB_00000865</name>
</gene>
<name>A0ABN8N5T7_9CNID</name>
<evidence type="ECO:0000256" key="4">
    <source>
        <dbReference type="ARBA" id="ARBA00030494"/>
    </source>
</evidence>
<feature type="coiled-coil region" evidence="5">
    <location>
        <begin position="469"/>
        <end position="496"/>
    </location>
</feature>
<sequence length="753" mass="85593">MADTETNDDFSSTSLNDPDDVDNSDELSALTSEVVSGVESISKSLSKLGANEPQYHWKDITDDFTAASDELKLGELVHDNIFGLFEAMSAIEMMDPKMDAGMLCNKAKKVLQFEPAVKASCMLKIKNFTPEELIGIMDELNSCLVTWLDGHSLVQTVFTCLYMHNPFIIEDPCLKAFCIAMLKTCDTVKSIVNRAQVFEEEDFQAITYGFKMAPQVTETRAAGMLKEAEDEVGRKIKSLKSQLREESDCDIEHVQSQVKSYEAVLARLKFYKAFYLALVSLEKSEGSGVPTAKQLLCTARTLTEPIRKTIGLGIQPVPTEDNKQGSIMGFEPLVNQRLLPPSFPRYTAIFGREQAIDYTEGMVKRFLHICDVVNYSSLHIIIAFISEFSKERPCVLTRSYLQLLVWQNNNLLGKAETIREAIRAFNSPPSIAEKSSLSSNPKANELADAFISRAVRPVKSIIHALGHNRARQRDKLAHLLEEFAALQDEADKVDAQLHSLLIKVEPQRQHFACFGSWVLYHTLNIMIQYLLSGFELELYSPHEYHYVFWYLEFLFGWHMTCLNRAEKLLQAQETALEQKSGRSGKKNKKKKKASEKAIQEHQGMWHLYQGMRHLCQGYLRALEGFELQEKTRKPEDKFGSEKLRFERRFLPFQTVDTPQPMYYGHYREYSNMSKMNASQSTSLFVMASNSFQQAKSIFEVVNNVHTEVALLLKVTKTNLVVTKLAAGGHKHDSKNPPEFDFQCHRAFPIIKLK</sequence>
<feature type="domain" description="NAA35-like TPR repeats" evidence="8">
    <location>
        <begin position="368"/>
        <end position="750"/>
    </location>
</feature>
<keyword evidence="5" id="KW-0175">Coiled coil</keyword>
<dbReference type="Proteomes" id="UP001159405">
    <property type="component" value="Unassembled WGS sequence"/>
</dbReference>
<evidence type="ECO:0000259" key="8">
    <source>
        <dbReference type="Pfam" id="PF25789"/>
    </source>
</evidence>
<dbReference type="EMBL" id="CALNXK010000010">
    <property type="protein sequence ID" value="CAH3042305.1"/>
    <property type="molecule type" value="Genomic_DNA"/>
</dbReference>
<proteinExistence type="inferred from homology"/>
<evidence type="ECO:0000313" key="10">
    <source>
        <dbReference type="Proteomes" id="UP001159405"/>
    </source>
</evidence>
<evidence type="ECO:0000256" key="5">
    <source>
        <dbReference type="SAM" id="Coils"/>
    </source>
</evidence>
<evidence type="ECO:0000313" key="9">
    <source>
        <dbReference type="EMBL" id="CAH3042305.1"/>
    </source>
</evidence>
<dbReference type="Pfam" id="PF04112">
    <property type="entry name" value="Mak10"/>
    <property type="match status" value="2"/>
</dbReference>
<dbReference type="Pfam" id="PF25789">
    <property type="entry name" value="TPR_NAA35"/>
    <property type="match status" value="1"/>
</dbReference>
<dbReference type="PANTHER" id="PTHR21373:SF0">
    <property type="entry name" value="N-ALPHA-ACETYLTRANSFERASE 35, NATC AUXILIARY SUBUNIT"/>
    <property type="match status" value="1"/>
</dbReference>
<keyword evidence="10" id="KW-1185">Reference proteome</keyword>